<evidence type="ECO:0000313" key="2">
    <source>
        <dbReference type="Proteomes" id="UP001273136"/>
    </source>
</evidence>
<proteinExistence type="predicted"/>
<dbReference type="Proteomes" id="UP001273136">
    <property type="component" value="Unassembled WGS sequence"/>
</dbReference>
<protein>
    <submittedName>
        <fullName evidence="1">Uncharacterized protein</fullName>
    </submittedName>
</protein>
<gene>
    <name evidence="1" type="ORF">McpAg1_08680</name>
</gene>
<dbReference type="SUPFAM" id="SSF48537">
    <property type="entry name" value="Phospholipase C/P1 nuclease"/>
    <property type="match status" value="1"/>
</dbReference>
<comment type="caution">
    <text evidence="1">The sequence shown here is derived from an EMBL/GenBank/DDBJ whole genome shotgun (WGS) entry which is preliminary data.</text>
</comment>
<accession>A0AAE4MCM6</accession>
<dbReference type="Gene3D" id="1.10.575.10">
    <property type="entry name" value="P1 Nuclease"/>
    <property type="match status" value="1"/>
</dbReference>
<sequence length="329" mass="36247">MKWKKIISTKLVLLVLLLAAVVMTVPVSATNELIAIPEPINSNEVHLGGITVGIIDDIIERTNSSALLTPSEIDERVSALTQIKAVFPDVTENDVSLIRLAMSDILAEIDQSEAPDPGITPYWGGYDPGHGIIEGGPHNEFARDACLYAGASAENAIIAGIYGKEPDTWWGGADCATHYSGTGAPGLAKTYANDAKNYLDQSNTFEGFRRLAHSIHMMSDMSQPYHTGSGIQNYIRHTRYEEYLNSNWSLNANYSNIMHNEPYYYAVTDVEISAYNLADYIYPYLSTVDYIMGTNENTWSSNTELISITSDCVREATRYCRGTAIYVLG</sequence>
<dbReference type="GO" id="GO:0016788">
    <property type="term" value="F:hydrolase activity, acting on ester bonds"/>
    <property type="evidence" value="ECO:0007669"/>
    <property type="project" value="InterPro"/>
</dbReference>
<reference evidence="1" key="1">
    <citation type="submission" date="2023-06" db="EMBL/GenBank/DDBJ databases">
        <title>Genome sequence of Methancorpusculaceae sp. Ag1.</title>
        <authorList>
            <person name="Protasov E."/>
            <person name="Platt K."/>
            <person name="Poehlein A."/>
            <person name="Daniel R."/>
            <person name="Brune A."/>
        </authorList>
    </citation>
    <scope>NUCLEOTIDE SEQUENCE</scope>
    <source>
        <strain evidence="1">Ag1</strain>
    </source>
</reference>
<dbReference type="AlphaFoldDB" id="A0AAE4MCM6"/>
<dbReference type="InterPro" id="IPR008947">
    <property type="entry name" value="PLipase_C/P1_nuclease_dom_sf"/>
</dbReference>
<name>A0AAE4MCM6_9EURY</name>
<dbReference type="EMBL" id="JAWDKA010000004">
    <property type="protein sequence ID" value="MDV0441660.1"/>
    <property type="molecule type" value="Genomic_DNA"/>
</dbReference>
<evidence type="ECO:0000313" key="1">
    <source>
        <dbReference type="EMBL" id="MDV0441660.1"/>
    </source>
</evidence>
<organism evidence="1 2">
    <name type="scientific">Methanorbis furvi</name>
    <dbReference type="NCBI Taxonomy" id="3028299"/>
    <lineage>
        <taxon>Archaea</taxon>
        <taxon>Methanobacteriati</taxon>
        <taxon>Methanobacteriota</taxon>
        <taxon>Stenosarchaea group</taxon>
        <taxon>Methanomicrobia</taxon>
        <taxon>Methanomicrobiales</taxon>
        <taxon>Methanocorpusculaceae</taxon>
        <taxon>Methanorbis</taxon>
    </lineage>
</organism>
<keyword evidence="2" id="KW-1185">Reference proteome</keyword>